<sequence>MTTTQVVAAAATPTTTTSGWRRGPHPAMVRWRGASSRPDSEAGAAGGIGGGRRRERELAAVEPWRAAAGARPGGCGRRQERGQRKAIIATQPMVENAIQDVCADLQPQSMVVADLGCSFGANTLLFVSEVIATASEKIPTDNKTKESTMEVQFFLNDLPGSDFNHIFRLLEQFKQSTMQHYTHRGLQPPPHYIAGMPGSFYTRLFPCNSVHLFHSSFSLMWLSQVPEHLDNNMNKGNIHIGVSTPLLVAQLYLNQFEKDFSRFLQLRCKELVPGGRMGRVEQEKLDSFNMPIYGPSQDELQQLVQRSQLLDMVDIQVFDLTSDSMEKSKLEVGATASATQDNVHEAIGHNNAATLRAVMESLFANHFGESIIDDLFAVYAHNVTQQLETPEKKGGVTVISMSLQTKVLK</sequence>
<feature type="compositionally biased region" description="Low complexity" evidence="1">
    <location>
        <begin position="1"/>
        <end position="17"/>
    </location>
</feature>
<dbReference type="InterPro" id="IPR005299">
    <property type="entry name" value="MeTrfase_7"/>
</dbReference>
<organism evidence="2 3">
    <name type="scientific">Oryza sativa subsp. indica</name>
    <name type="common">Rice</name>
    <dbReference type="NCBI Taxonomy" id="39946"/>
    <lineage>
        <taxon>Eukaryota</taxon>
        <taxon>Viridiplantae</taxon>
        <taxon>Streptophyta</taxon>
        <taxon>Embryophyta</taxon>
        <taxon>Tracheophyta</taxon>
        <taxon>Spermatophyta</taxon>
        <taxon>Magnoliopsida</taxon>
        <taxon>Liliopsida</taxon>
        <taxon>Poales</taxon>
        <taxon>Poaceae</taxon>
        <taxon>BOP clade</taxon>
        <taxon>Oryzoideae</taxon>
        <taxon>Oryzeae</taxon>
        <taxon>Oryzinae</taxon>
        <taxon>Oryza</taxon>
        <taxon>Oryza sativa</taxon>
    </lineage>
</organism>
<dbReference type="AlphaFoldDB" id="B8AUK3"/>
<gene>
    <name evidence="2" type="ORF">OsI_14660</name>
</gene>
<dbReference type="PANTHER" id="PTHR31009">
    <property type="entry name" value="S-ADENOSYL-L-METHIONINE:CARBOXYL METHYLTRANSFERASE FAMILY PROTEIN"/>
    <property type="match status" value="1"/>
</dbReference>
<evidence type="ECO:0000313" key="2">
    <source>
        <dbReference type="EMBL" id="EEC76678.1"/>
    </source>
</evidence>
<dbReference type="EMBL" id="CM000129">
    <property type="protein sequence ID" value="EEC76678.1"/>
    <property type="molecule type" value="Genomic_DNA"/>
</dbReference>
<reference evidence="2 3" key="1">
    <citation type="journal article" date="2005" name="PLoS Biol.">
        <title>The genomes of Oryza sativa: a history of duplications.</title>
        <authorList>
            <person name="Yu J."/>
            <person name="Wang J."/>
            <person name="Lin W."/>
            <person name="Li S."/>
            <person name="Li H."/>
            <person name="Zhou J."/>
            <person name="Ni P."/>
            <person name="Dong W."/>
            <person name="Hu S."/>
            <person name="Zeng C."/>
            <person name="Zhang J."/>
            <person name="Zhang Y."/>
            <person name="Li R."/>
            <person name="Xu Z."/>
            <person name="Li S."/>
            <person name="Li X."/>
            <person name="Zheng H."/>
            <person name="Cong L."/>
            <person name="Lin L."/>
            <person name="Yin J."/>
            <person name="Geng J."/>
            <person name="Li G."/>
            <person name="Shi J."/>
            <person name="Liu J."/>
            <person name="Lv H."/>
            <person name="Li J."/>
            <person name="Wang J."/>
            <person name="Deng Y."/>
            <person name="Ran L."/>
            <person name="Shi X."/>
            <person name="Wang X."/>
            <person name="Wu Q."/>
            <person name="Li C."/>
            <person name="Ren X."/>
            <person name="Wang J."/>
            <person name="Wang X."/>
            <person name="Li D."/>
            <person name="Liu D."/>
            <person name="Zhang X."/>
            <person name="Ji Z."/>
            <person name="Zhao W."/>
            <person name="Sun Y."/>
            <person name="Zhang Z."/>
            <person name="Bao J."/>
            <person name="Han Y."/>
            <person name="Dong L."/>
            <person name="Ji J."/>
            <person name="Chen P."/>
            <person name="Wu S."/>
            <person name="Liu J."/>
            <person name="Xiao Y."/>
            <person name="Bu D."/>
            <person name="Tan J."/>
            <person name="Yang L."/>
            <person name="Ye C."/>
            <person name="Zhang J."/>
            <person name="Xu J."/>
            <person name="Zhou Y."/>
            <person name="Yu Y."/>
            <person name="Zhang B."/>
            <person name="Zhuang S."/>
            <person name="Wei H."/>
            <person name="Liu B."/>
            <person name="Lei M."/>
            <person name="Yu H."/>
            <person name="Li Y."/>
            <person name="Xu H."/>
            <person name="Wei S."/>
            <person name="He X."/>
            <person name="Fang L."/>
            <person name="Zhang Z."/>
            <person name="Zhang Y."/>
            <person name="Huang X."/>
            <person name="Su Z."/>
            <person name="Tong W."/>
            <person name="Li J."/>
            <person name="Tong Z."/>
            <person name="Li S."/>
            <person name="Ye J."/>
            <person name="Wang L."/>
            <person name="Fang L."/>
            <person name="Lei T."/>
            <person name="Chen C."/>
            <person name="Chen H."/>
            <person name="Xu Z."/>
            <person name="Li H."/>
            <person name="Huang H."/>
            <person name="Zhang F."/>
            <person name="Xu H."/>
            <person name="Li N."/>
            <person name="Zhao C."/>
            <person name="Li S."/>
            <person name="Dong L."/>
            <person name="Huang Y."/>
            <person name="Li L."/>
            <person name="Xi Y."/>
            <person name="Qi Q."/>
            <person name="Li W."/>
            <person name="Zhang B."/>
            <person name="Hu W."/>
            <person name="Zhang Y."/>
            <person name="Tian X."/>
            <person name="Jiao Y."/>
            <person name="Liang X."/>
            <person name="Jin J."/>
            <person name="Gao L."/>
            <person name="Zheng W."/>
            <person name="Hao B."/>
            <person name="Liu S."/>
            <person name="Wang W."/>
            <person name="Yuan L."/>
            <person name="Cao M."/>
            <person name="McDermott J."/>
            <person name="Samudrala R."/>
            <person name="Wang J."/>
            <person name="Wong G.K."/>
            <person name="Yang H."/>
        </authorList>
    </citation>
    <scope>NUCLEOTIDE SEQUENCE [LARGE SCALE GENOMIC DNA]</scope>
    <source>
        <strain evidence="3">cv. 93-11</strain>
    </source>
</reference>
<dbReference type="GO" id="GO:0008168">
    <property type="term" value="F:methyltransferase activity"/>
    <property type="evidence" value="ECO:0007669"/>
    <property type="project" value="InterPro"/>
</dbReference>
<dbReference type="SUPFAM" id="SSF53335">
    <property type="entry name" value="S-adenosyl-L-methionine-dependent methyltransferases"/>
    <property type="match status" value="1"/>
</dbReference>
<feature type="region of interest" description="Disordered" evidence="1">
    <location>
        <begin position="1"/>
        <end position="55"/>
    </location>
</feature>
<proteinExistence type="predicted"/>
<evidence type="ECO:0000256" key="1">
    <source>
        <dbReference type="SAM" id="MobiDB-lite"/>
    </source>
</evidence>
<evidence type="ECO:0000313" key="3">
    <source>
        <dbReference type="Proteomes" id="UP000007015"/>
    </source>
</evidence>
<dbReference type="FunFam" id="3.40.50.150:FF:000530">
    <property type="entry name" value="Os11g0256900 protein"/>
    <property type="match status" value="1"/>
</dbReference>
<dbReference type="HOGENOM" id="CLU_019628_2_1_1"/>
<dbReference type="Gene3D" id="3.40.50.150">
    <property type="entry name" value="Vaccinia Virus protein VP39"/>
    <property type="match status" value="1"/>
</dbReference>
<keyword evidence="3" id="KW-1185">Reference proteome</keyword>
<name>B8AUK3_ORYSI</name>
<dbReference type="Proteomes" id="UP000007015">
    <property type="component" value="Chromosome 4"/>
</dbReference>
<protein>
    <submittedName>
        <fullName evidence="2">Uncharacterized protein</fullName>
    </submittedName>
</protein>
<dbReference type="Pfam" id="PF03492">
    <property type="entry name" value="Methyltransf_7"/>
    <property type="match status" value="2"/>
</dbReference>
<dbReference type="InterPro" id="IPR029063">
    <property type="entry name" value="SAM-dependent_MTases_sf"/>
</dbReference>
<dbReference type="OMA" id="HEAIGHN"/>
<accession>B8AUK3</accession>
<dbReference type="STRING" id="39946.B8AUK3"/>
<dbReference type="Gramene" id="BGIOSGA015684-TA">
    <property type="protein sequence ID" value="BGIOSGA015684-PA"/>
    <property type="gene ID" value="BGIOSGA015684"/>
</dbReference>